<accession>A0A8J6P376</accession>
<organism evidence="2 3">
    <name type="scientific">Candidatus Desulfatibia vada</name>
    <dbReference type="NCBI Taxonomy" id="2841696"/>
    <lineage>
        <taxon>Bacteria</taxon>
        <taxon>Pseudomonadati</taxon>
        <taxon>Thermodesulfobacteriota</taxon>
        <taxon>Desulfobacteria</taxon>
        <taxon>Desulfobacterales</taxon>
        <taxon>Desulfobacterales incertae sedis</taxon>
        <taxon>Candidatus Desulfatibia</taxon>
    </lineage>
</organism>
<dbReference type="EMBL" id="JACNIG010000191">
    <property type="protein sequence ID" value="MBC8431910.1"/>
    <property type="molecule type" value="Genomic_DNA"/>
</dbReference>
<proteinExistence type="predicted"/>
<evidence type="ECO:0000313" key="3">
    <source>
        <dbReference type="Proteomes" id="UP000605201"/>
    </source>
</evidence>
<dbReference type="Gene3D" id="1.25.40.10">
    <property type="entry name" value="Tetratricopeptide repeat domain"/>
    <property type="match status" value="1"/>
</dbReference>
<comment type="caution">
    <text evidence="2">The sequence shown here is derived from an EMBL/GenBank/DDBJ whole genome shotgun (WGS) entry which is preliminary data.</text>
</comment>
<reference evidence="2 3" key="1">
    <citation type="submission" date="2020-08" db="EMBL/GenBank/DDBJ databases">
        <title>Bridging the membrane lipid divide: bacteria of the FCB group superphylum have the potential to synthesize archaeal ether lipids.</title>
        <authorList>
            <person name="Villanueva L."/>
            <person name="Von Meijenfeldt F.A.B."/>
            <person name="Westbye A.B."/>
            <person name="Yadav S."/>
            <person name="Hopmans E.C."/>
            <person name="Dutilh B.E."/>
            <person name="Sinninghe Damste J.S."/>
        </authorList>
    </citation>
    <scope>NUCLEOTIDE SEQUENCE [LARGE SCALE GENOMIC DNA]</scope>
    <source>
        <strain evidence="2">NIOZ-UU17</strain>
    </source>
</reference>
<sequence length="49" mass="5515">MMYHKIGKVYDELSDDKEKAKEYWQKAASTAPDSKDAQLAGEKLASLQP</sequence>
<evidence type="ECO:0000256" key="1">
    <source>
        <dbReference type="SAM" id="MobiDB-lite"/>
    </source>
</evidence>
<dbReference type="Proteomes" id="UP000605201">
    <property type="component" value="Unassembled WGS sequence"/>
</dbReference>
<gene>
    <name evidence="2" type="ORF">H8D96_08310</name>
</gene>
<evidence type="ECO:0008006" key="4">
    <source>
        <dbReference type="Google" id="ProtNLM"/>
    </source>
</evidence>
<dbReference type="InterPro" id="IPR011990">
    <property type="entry name" value="TPR-like_helical_dom_sf"/>
</dbReference>
<name>A0A8J6P376_9BACT</name>
<evidence type="ECO:0000313" key="2">
    <source>
        <dbReference type="EMBL" id="MBC8431910.1"/>
    </source>
</evidence>
<feature type="region of interest" description="Disordered" evidence="1">
    <location>
        <begin position="24"/>
        <end position="49"/>
    </location>
</feature>
<protein>
    <recommendedName>
        <fullName evidence="4">Tetratricopeptide repeat protein</fullName>
    </recommendedName>
</protein>
<dbReference type="AlphaFoldDB" id="A0A8J6P376"/>